<dbReference type="PATRIC" id="fig|1423775.4.peg.998"/>
<dbReference type="Pfam" id="PF02368">
    <property type="entry name" value="Big_2"/>
    <property type="match status" value="1"/>
</dbReference>
<evidence type="ECO:0000259" key="1">
    <source>
        <dbReference type="Pfam" id="PF02368"/>
    </source>
</evidence>
<keyword evidence="3" id="KW-1185">Reference proteome</keyword>
<protein>
    <recommendedName>
        <fullName evidence="1">BIG2 domain-containing protein</fullName>
    </recommendedName>
</protein>
<feature type="domain" description="BIG2" evidence="1">
    <location>
        <begin position="204"/>
        <end position="271"/>
    </location>
</feature>
<dbReference type="Gene3D" id="2.60.40.1080">
    <property type="match status" value="1"/>
</dbReference>
<organism evidence="2 3">
    <name type="scientific">Companilactobacillus nodensis DSM 19682 = JCM 14932 = NBRC 107160</name>
    <dbReference type="NCBI Taxonomy" id="1423775"/>
    <lineage>
        <taxon>Bacteria</taxon>
        <taxon>Bacillati</taxon>
        <taxon>Bacillota</taxon>
        <taxon>Bacilli</taxon>
        <taxon>Lactobacillales</taxon>
        <taxon>Lactobacillaceae</taxon>
        <taxon>Companilactobacillus</taxon>
    </lineage>
</organism>
<dbReference type="AlphaFoldDB" id="A0A0R1KB83"/>
<evidence type="ECO:0000313" key="3">
    <source>
        <dbReference type="Proteomes" id="UP000051248"/>
    </source>
</evidence>
<evidence type="ECO:0000313" key="2">
    <source>
        <dbReference type="EMBL" id="KRK80837.1"/>
    </source>
</evidence>
<proteinExistence type="predicted"/>
<comment type="caution">
    <text evidence="2">The sequence shown here is derived from an EMBL/GenBank/DDBJ whole genome shotgun (WGS) entry which is preliminary data.</text>
</comment>
<dbReference type="eggNOG" id="COG5492">
    <property type="taxonomic scope" value="Bacteria"/>
</dbReference>
<dbReference type="SUPFAM" id="SSF49373">
    <property type="entry name" value="Invasin/intimin cell-adhesion fragments"/>
    <property type="match status" value="1"/>
</dbReference>
<sequence length="684" mass="73948">MILTTTTSNTTHAASVTTFPTSLIDPLSLSDSVTPPSKNYTPTVNPVKILGIYLTSGFTKQPEAQYAFVGQTKTIYTNYTISLISAMTLVVPPIGVGFSPIYPYGRANHFVWWTYDSNGNAKWTKVGQDSSSLTQTFTKEGMNYYQVQGTYYNKKTSILQLFTDLLASTITNAYSAYGSVFVLPAPVDATSLHVYADNSYLMNNVTDNNSSAEADTTTVHADPTPTNATGTITYKSSNTDLATVDPNTGLVTATTDTSKSGTVRITATMQNYNLDGNPSNTISDYTDIEVGGGLDDQTVTEGKSATFKLRSFSNDSGTTTGAQYEVTSADWYRIEPNSSSSDAGKLVSSGVSPSYTTGLTNYDKDNGALYYLKIKIHQDEYTLDGQNVPAQDFQIVTNKAKLNVQHDTTPNVTLIDKIKNNSYSDSTDTDDTINNVKEGDIVTYTINAKDSNKNTSIKNGDLQLEVPTGSTVNYVDIDGIMTTDYTLADNLLTISNINLADTLDHKITVDTITGPTGNSSSFTTTPKFVSPNNDFSASGNALTIKYGSDSLRLTAANFGYGAINNSGSETLVNRTNDTTFFDALTVEDNRRDKTPLDLSITATPLTNGTNILPATLRYYFDESNFKPLGTAPQLILSTTNNQALGNISWTKNDGIKLHIQNGNQYIGTFKSKLTWTVTDSVTGS</sequence>
<accession>A0A0R1KB83</accession>
<dbReference type="EMBL" id="AZDZ01000002">
    <property type="protein sequence ID" value="KRK80837.1"/>
    <property type="molecule type" value="Genomic_DNA"/>
</dbReference>
<dbReference type="InterPro" id="IPR008964">
    <property type="entry name" value="Invasin/intimin_cell_adhesion"/>
</dbReference>
<dbReference type="STRING" id="1423775.FD03_GL000971"/>
<reference evidence="2 3" key="1">
    <citation type="journal article" date="2015" name="Genome Announc.">
        <title>Expanding the biotechnology potential of lactobacilli through comparative genomics of 213 strains and associated genera.</title>
        <authorList>
            <person name="Sun Z."/>
            <person name="Harris H.M."/>
            <person name="McCann A."/>
            <person name="Guo C."/>
            <person name="Argimon S."/>
            <person name="Zhang W."/>
            <person name="Yang X."/>
            <person name="Jeffery I.B."/>
            <person name="Cooney J.C."/>
            <person name="Kagawa T.F."/>
            <person name="Liu W."/>
            <person name="Song Y."/>
            <person name="Salvetti E."/>
            <person name="Wrobel A."/>
            <person name="Rasinkangas P."/>
            <person name="Parkhill J."/>
            <person name="Rea M.C."/>
            <person name="O'Sullivan O."/>
            <person name="Ritari J."/>
            <person name="Douillard F.P."/>
            <person name="Paul Ross R."/>
            <person name="Yang R."/>
            <person name="Briner A.E."/>
            <person name="Felis G.E."/>
            <person name="de Vos W.M."/>
            <person name="Barrangou R."/>
            <person name="Klaenhammer T.R."/>
            <person name="Caufield P.W."/>
            <person name="Cui Y."/>
            <person name="Zhang H."/>
            <person name="O'Toole P.W."/>
        </authorList>
    </citation>
    <scope>NUCLEOTIDE SEQUENCE [LARGE SCALE GENOMIC DNA]</scope>
    <source>
        <strain evidence="2 3">DSM 19682</strain>
    </source>
</reference>
<dbReference type="Proteomes" id="UP000051248">
    <property type="component" value="Unassembled WGS sequence"/>
</dbReference>
<gene>
    <name evidence="2" type="ORF">FD03_GL000971</name>
</gene>
<name>A0A0R1KB83_9LACO</name>
<dbReference type="InterPro" id="IPR003343">
    <property type="entry name" value="Big_2"/>
</dbReference>